<comment type="caution">
    <text evidence="1">The sequence shown here is derived from an EMBL/GenBank/DDBJ whole genome shotgun (WGS) entry which is preliminary data.</text>
</comment>
<protein>
    <submittedName>
        <fullName evidence="1">Uncharacterized protein</fullName>
    </submittedName>
</protein>
<dbReference type="AlphaFoldDB" id="A0A8S1KXM2"/>
<organism evidence="1 2">
    <name type="scientific">Paramecium sonneborni</name>
    <dbReference type="NCBI Taxonomy" id="65129"/>
    <lineage>
        <taxon>Eukaryota</taxon>
        <taxon>Sar</taxon>
        <taxon>Alveolata</taxon>
        <taxon>Ciliophora</taxon>
        <taxon>Intramacronucleata</taxon>
        <taxon>Oligohymenophorea</taxon>
        <taxon>Peniculida</taxon>
        <taxon>Parameciidae</taxon>
        <taxon>Paramecium</taxon>
    </lineage>
</organism>
<reference evidence="1" key="1">
    <citation type="submission" date="2021-01" db="EMBL/GenBank/DDBJ databases">
        <authorList>
            <consortium name="Genoscope - CEA"/>
            <person name="William W."/>
        </authorList>
    </citation>
    <scope>NUCLEOTIDE SEQUENCE</scope>
</reference>
<evidence type="ECO:0000313" key="1">
    <source>
        <dbReference type="EMBL" id="CAD8058665.1"/>
    </source>
</evidence>
<proteinExistence type="predicted"/>
<keyword evidence="2" id="KW-1185">Reference proteome</keyword>
<evidence type="ECO:0000313" key="2">
    <source>
        <dbReference type="Proteomes" id="UP000692954"/>
    </source>
</evidence>
<accession>A0A8S1KXM2</accession>
<dbReference type="EMBL" id="CAJJDN010000012">
    <property type="protein sequence ID" value="CAD8058665.1"/>
    <property type="molecule type" value="Genomic_DNA"/>
</dbReference>
<dbReference type="Proteomes" id="UP000692954">
    <property type="component" value="Unassembled WGS sequence"/>
</dbReference>
<name>A0A8S1KXM2_9CILI</name>
<gene>
    <name evidence="1" type="ORF">PSON_ATCC_30995.1.T0120316</name>
</gene>
<sequence length="105" mass="13055">MIELFNYENLLNNKYLVRKLETDLQKPDHFCHNSQQFKGRILQRNNIYLKMKEREFNQDVYFQILEKQRNLLDLKNRIKNKQLKFEKEIYQEDKANKMQMKSLLI</sequence>